<dbReference type="PANTHER" id="PTHR39176:SF1">
    <property type="entry name" value="PERIPLASMIC PROTEIN"/>
    <property type="match status" value="1"/>
</dbReference>
<keyword evidence="5" id="KW-1185">Reference proteome</keyword>
<evidence type="ECO:0000313" key="5">
    <source>
        <dbReference type="Proteomes" id="UP000243255"/>
    </source>
</evidence>
<evidence type="ECO:0000259" key="3">
    <source>
        <dbReference type="Pfam" id="PF07007"/>
    </source>
</evidence>
<feature type="compositionally biased region" description="Basic and acidic residues" evidence="1">
    <location>
        <begin position="47"/>
        <end position="63"/>
    </location>
</feature>
<dbReference type="InterPro" id="IPR009739">
    <property type="entry name" value="LprI-like_N"/>
</dbReference>
<dbReference type="Pfam" id="PF07007">
    <property type="entry name" value="LprI"/>
    <property type="match status" value="1"/>
</dbReference>
<dbReference type="Proteomes" id="UP000243255">
    <property type="component" value="Unassembled WGS sequence"/>
</dbReference>
<proteinExistence type="predicted"/>
<gene>
    <name evidence="4" type="ORF">SAMN04488530_1721</name>
</gene>
<feature type="signal peptide" evidence="2">
    <location>
        <begin position="1"/>
        <end position="21"/>
    </location>
</feature>
<protein>
    <recommendedName>
        <fullName evidence="3">Lysozyme inhibitor LprI-like N-terminal domain-containing protein</fullName>
    </recommendedName>
</protein>
<dbReference type="PROSITE" id="PS51257">
    <property type="entry name" value="PROKAR_LIPOPROTEIN"/>
    <property type="match status" value="1"/>
</dbReference>
<dbReference type="AlphaFoldDB" id="A0A1M5TRI3"/>
<feature type="domain" description="Lysozyme inhibitor LprI-like N-terminal" evidence="3">
    <location>
        <begin position="103"/>
        <end position="180"/>
    </location>
</feature>
<dbReference type="PANTHER" id="PTHR39176">
    <property type="entry name" value="PERIPLASMIC PROTEIN-RELATED"/>
    <property type="match status" value="1"/>
</dbReference>
<dbReference type="EMBL" id="FQWX01000072">
    <property type="protein sequence ID" value="SHH53270.1"/>
    <property type="molecule type" value="Genomic_DNA"/>
</dbReference>
<name>A0A1M5TRI3_9FIRM</name>
<dbReference type="OrthoDB" id="2438161at2"/>
<feature type="region of interest" description="Disordered" evidence="1">
    <location>
        <begin position="25"/>
        <end position="63"/>
    </location>
</feature>
<feature type="compositionally biased region" description="Polar residues" evidence="1">
    <location>
        <begin position="25"/>
        <end position="45"/>
    </location>
</feature>
<sequence length="282" mass="32632">MSKKWGILIVALSLATMFGCAKKSNSNASQEEKITSANSTVQDTNEGQEKAKGSEESEDNEKLDLEDEILAKKQQYIDRMEKIHEEYTRVLGEYDVGNLPTSELGAISVKTYQKYDEVLNDIYQDLKKYLPADEMRDIKQEQLAWIKEKERKEKEMKKIGTYIHVNQNLGAITRTRCEELLGYLTGEKVEVQSSDKSIDDIINGIYRVLGESRDEIDYVYSADDNYVLYDDLKNDYYIFQVDSYIDEGDFVTLDYNILVDKKNYEIYTYYPDGTMSKIGKIK</sequence>
<organism evidence="4 5">
    <name type="scientific">Asaccharospora irregularis DSM 2635</name>
    <dbReference type="NCBI Taxonomy" id="1121321"/>
    <lineage>
        <taxon>Bacteria</taxon>
        <taxon>Bacillati</taxon>
        <taxon>Bacillota</taxon>
        <taxon>Clostridia</taxon>
        <taxon>Peptostreptococcales</taxon>
        <taxon>Peptostreptococcaceae</taxon>
        <taxon>Asaccharospora</taxon>
    </lineage>
</organism>
<dbReference type="RefSeq" id="WP_073127869.1">
    <property type="nucleotide sequence ID" value="NZ_BAABCH010000052.1"/>
</dbReference>
<evidence type="ECO:0000313" key="4">
    <source>
        <dbReference type="EMBL" id="SHH53270.1"/>
    </source>
</evidence>
<evidence type="ECO:0000256" key="1">
    <source>
        <dbReference type="SAM" id="MobiDB-lite"/>
    </source>
</evidence>
<keyword evidence="2" id="KW-0732">Signal</keyword>
<reference evidence="5" key="1">
    <citation type="submission" date="2016-11" db="EMBL/GenBank/DDBJ databases">
        <authorList>
            <person name="Varghese N."/>
            <person name="Submissions S."/>
        </authorList>
    </citation>
    <scope>NUCLEOTIDE SEQUENCE [LARGE SCALE GENOMIC DNA]</scope>
    <source>
        <strain evidence="5">DSM 2635</strain>
    </source>
</reference>
<feature type="chain" id="PRO_5038654014" description="Lysozyme inhibitor LprI-like N-terminal domain-containing protein" evidence="2">
    <location>
        <begin position="22"/>
        <end position="282"/>
    </location>
</feature>
<accession>A0A1M5TRI3</accession>
<evidence type="ECO:0000256" key="2">
    <source>
        <dbReference type="SAM" id="SignalP"/>
    </source>
</evidence>